<evidence type="ECO:0000256" key="1">
    <source>
        <dbReference type="ARBA" id="ARBA00004141"/>
    </source>
</evidence>
<dbReference type="GeneID" id="105273210"/>
<evidence type="ECO:0000259" key="8">
    <source>
        <dbReference type="PROSITE" id="PS50850"/>
    </source>
</evidence>
<dbReference type="Pfam" id="PF00083">
    <property type="entry name" value="Sugar_tr"/>
    <property type="match status" value="1"/>
</dbReference>
<feature type="transmembrane region" description="Helical" evidence="7">
    <location>
        <begin position="373"/>
        <end position="394"/>
    </location>
</feature>
<evidence type="ECO:0000256" key="3">
    <source>
        <dbReference type="ARBA" id="ARBA00022448"/>
    </source>
</evidence>
<feature type="transmembrane region" description="Helical" evidence="7">
    <location>
        <begin position="458"/>
        <end position="483"/>
    </location>
</feature>
<feature type="transmembrane region" description="Helical" evidence="7">
    <location>
        <begin position="300"/>
        <end position="320"/>
    </location>
</feature>
<dbReference type="InterPro" id="IPR005828">
    <property type="entry name" value="MFS_sugar_transport-like"/>
</dbReference>
<feature type="domain" description="Major facilitator superfamily (MFS) profile" evidence="8">
    <location>
        <begin position="26"/>
        <end position="514"/>
    </location>
</feature>
<keyword evidence="6 7" id="KW-0472">Membrane</keyword>
<evidence type="ECO:0000256" key="5">
    <source>
        <dbReference type="ARBA" id="ARBA00022989"/>
    </source>
</evidence>
<dbReference type="RefSeq" id="XP_011313814.1">
    <property type="nucleotide sequence ID" value="XM_011315512.1"/>
</dbReference>
<gene>
    <name evidence="9" type="primary">Sv2b_1</name>
    <name evidence="11" type="synonym">LOC105273210</name>
    <name evidence="9" type="ORF">g.9705</name>
</gene>
<sequence>MAVRICEEITQDALNQTGFGRFNLKIFATCALICINGGLGLGNVGLIIPSAACDFKMTTVQKGYMAMVPVLGMVLGPYCWATLAEMKGRKMGLIVALLFHGVGDMTAAVISNYWGLLICKFLVGFGFSGQFALLFTYLGEFQPCKARDRLLAWLELPWALGLLITAGLGWAIIPLNINYGSNIGFFFKSWNLYVLTCGSLSPILALWIVFLPETPKYLAETGKYKELLQLFEDIYHANTGNSREQYLEVIKKLANPGLNCLLTQAQEPTVAIRKSICQMVAQYTKQTKEIIKPPYLKTTILMAIASYTVTSPYFTLIFWLPEIFRRYSIFEEIYPGKSASVCTISDLLYSTNSTQKKEMNYSNCTQVLSENVYFHNMILGATSVPVAFWLPLFVDRFGYKIHLVSASLTSAVLSFGLFFVETSTQNLIIACLFEALASICITIVLCILVELYPTHLRVIASALASFVGRIGAFVGISMVGYLIDNYCVPLIILIGSHLIVAGIVGIFIPIRKTKEEFEKRERLKKEKLVESANACNHL</sequence>
<dbReference type="SUPFAM" id="SSF103473">
    <property type="entry name" value="MFS general substrate transporter"/>
    <property type="match status" value="1"/>
</dbReference>
<comment type="subcellular location">
    <subcellularLocation>
        <location evidence="1">Membrane</location>
        <topology evidence="1">Multi-pass membrane protein</topology>
    </subcellularLocation>
</comment>
<evidence type="ECO:0000256" key="2">
    <source>
        <dbReference type="ARBA" id="ARBA00008335"/>
    </source>
</evidence>
<dbReference type="GO" id="GO:0022857">
    <property type="term" value="F:transmembrane transporter activity"/>
    <property type="evidence" value="ECO:0007669"/>
    <property type="project" value="InterPro"/>
</dbReference>
<keyword evidence="5 7" id="KW-1133">Transmembrane helix</keyword>
<dbReference type="KEGG" id="fas:105273210"/>
<organism evidence="9">
    <name type="scientific">Fopius arisanus</name>
    <dbReference type="NCBI Taxonomy" id="64838"/>
    <lineage>
        <taxon>Eukaryota</taxon>
        <taxon>Metazoa</taxon>
        <taxon>Ecdysozoa</taxon>
        <taxon>Arthropoda</taxon>
        <taxon>Hexapoda</taxon>
        <taxon>Insecta</taxon>
        <taxon>Pterygota</taxon>
        <taxon>Neoptera</taxon>
        <taxon>Endopterygota</taxon>
        <taxon>Hymenoptera</taxon>
        <taxon>Apocrita</taxon>
        <taxon>Ichneumonoidea</taxon>
        <taxon>Braconidae</taxon>
        <taxon>Opiinae</taxon>
        <taxon>Fopius</taxon>
    </lineage>
</organism>
<dbReference type="AlphaFoldDB" id="A0A0C9QJT0"/>
<feature type="transmembrane region" description="Helical" evidence="7">
    <location>
        <begin position="401"/>
        <end position="420"/>
    </location>
</feature>
<dbReference type="InterPro" id="IPR020846">
    <property type="entry name" value="MFS_dom"/>
</dbReference>
<feature type="transmembrane region" description="Helical" evidence="7">
    <location>
        <begin position="64"/>
        <end position="81"/>
    </location>
</feature>
<feature type="transmembrane region" description="Helical" evidence="7">
    <location>
        <begin position="489"/>
        <end position="510"/>
    </location>
</feature>
<evidence type="ECO:0000256" key="6">
    <source>
        <dbReference type="ARBA" id="ARBA00023136"/>
    </source>
</evidence>
<keyword evidence="4 7" id="KW-0812">Transmembrane</keyword>
<dbReference type="InterPro" id="IPR011701">
    <property type="entry name" value="MFS"/>
</dbReference>
<feature type="transmembrane region" description="Helical" evidence="7">
    <location>
        <begin position="93"/>
        <end position="115"/>
    </location>
</feature>
<evidence type="ECO:0000313" key="11">
    <source>
        <dbReference type="RefSeq" id="XP_011313814.1"/>
    </source>
</evidence>
<reference evidence="11" key="2">
    <citation type="submission" date="2025-04" db="UniProtKB">
        <authorList>
            <consortium name="RefSeq"/>
        </authorList>
    </citation>
    <scope>IDENTIFICATION</scope>
    <source>
        <strain evidence="11">USDA-PBARC FA_bdor</strain>
        <tissue evidence="11">Whole organism</tissue>
    </source>
</reference>
<evidence type="ECO:0000256" key="4">
    <source>
        <dbReference type="ARBA" id="ARBA00022692"/>
    </source>
</evidence>
<dbReference type="EMBL" id="GBYB01000857">
    <property type="protein sequence ID" value="JAG70624.1"/>
    <property type="molecule type" value="Transcribed_RNA"/>
</dbReference>
<evidence type="ECO:0000313" key="9">
    <source>
        <dbReference type="EMBL" id="JAG70624.1"/>
    </source>
</evidence>
<dbReference type="Proteomes" id="UP000694866">
    <property type="component" value="Unplaced"/>
</dbReference>
<dbReference type="PANTHER" id="PTHR23511:SF38">
    <property type="entry name" value="SYNAPTIC VESICLE 2-RELATED PROTEIN-LIKE PROTEIN"/>
    <property type="match status" value="1"/>
</dbReference>
<dbReference type="Gene3D" id="1.20.1250.20">
    <property type="entry name" value="MFS general substrate transporter like domains"/>
    <property type="match status" value="1"/>
</dbReference>
<dbReference type="PROSITE" id="PS50850">
    <property type="entry name" value="MFS"/>
    <property type="match status" value="1"/>
</dbReference>
<dbReference type="GO" id="GO:0016020">
    <property type="term" value="C:membrane"/>
    <property type="evidence" value="ECO:0007669"/>
    <property type="project" value="UniProtKB-SubCell"/>
</dbReference>
<feature type="transmembrane region" description="Helical" evidence="7">
    <location>
        <begin position="150"/>
        <end position="172"/>
    </location>
</feature>
<keyword evidence="3" id="KW-0813">Transport</keyword>
<feature type="transmembrane region" description="Helical" evidence="7">
    <location>
        <begin position="192"/>
        <end position="211"/>
    </location>
</feature>
<feature type="transmembrane region" description="Helical" evidence="7">
    <location>
        <begin position="426"/>
        <end position="451"/>
    </location>
</feature>
<feature type="transmembrane region" description="Helical" evidence="7">
    <location>
        <begin position="26"/>
        <end position="52"/>
    </location>
</feature>
<evidence type="ECO:0000313" key="10">
    <source>
        <dbReference type="Proteomes" id="UP000694866"/>
    </source>
</evidence>
<evidence type="ECO:0000256" key="7">
    <source>
        <dbReference type="SAM" id="Phobius"/>
    </source>
</evidence>
<dbReference type="InterPro" id="IPR036259">
    <property type="entry name" value="MFS_trans_sf"/>
</dbReference>
<dbReference type="PANTHER" id="PTHR23511">
    <property type="entry name" value="SYNAPTIC VESICLE GLYCOPROTEIN 2"/>
    <property type="match status" value="1"/>
</dbReference>
<protein>
    <submittedName>
        <fullName evidence="9">Sv2b_1 protein</fullName>
    </submittedName>
    <submittedName>
        <fullName evidence="11">Synaptic vesicle glycoprotein 2C</fullName>
    </submittedName>
</protein>
<name>A0A0C9QJT0_9HYME</name>
<accession>A0A0C9QJT0</accession>
<feature type="transmembrane region" description="Helical" evidence="7">
    <location>
        <begin position="121"/>
        <end position="138"/>
    </location>
</feature>
<comment type="similarity">
    <text evidence="2">Belongs to the major facilitator superfamily.</text>
</comment>
<keyword evidence="10" id="KW-1185">Reference proteome</keyword>
<proteinExistence type="inferred from homology"/>
<reference evidence="9" key="1">
    <citation type="submission" date="2015-01" db="EMBL/GenBank/DDBJ databases">
        <title>Transcriptome Assembly of Fopius arisanus.</title>
        <authorList>
            <person name="Geib S."/>
        </authorList>
    </citation>
    <scope>NUCLEOTIDE SEQUENCE</scope>
</reference>
<dbReference type="Pfam" id="PF07690">
    <property type="entry name" value="MFS_1"/>
    <property type="match status" value="1"/>
</dbReference>
<accession>A0A9R1UA08</accession>
<dbReference type="OrthoDB" id="3936150at2759"/>